<comment type="subcellular location">
    <subcellularLocation>
        <location evidence="1">Cell membrane</location>
        <topology evidence="1">Multi-pass membrane protein</topology>
    </subcellularLocation>
</comment>
<evidence type="ECO:0000256" key="7">
    <source>
        <dbReference type="ARBA" id="ARBA00022989"/>
    </source>
</evidence>
<dbReference type="PANTHER" id="PTHR10783:SF104">
    <property type="entry name" value="PHOSPHATE TRANSPORTER PHO1 HOMOLOG 10"/>
    <property type="match status" value="1"/>
</dbReference>
<dbReference type="EMBL" id="CAWUPB010000851">
    <property type="protein sequence ID" value="CAK7326125.1"/>
    <property type="molecule type" value="Genomic_DNA"/>
</dbReference>
<evidence type="ECO:0000259" key="12">
    <source>
        <dbReference type="PROSITE" id="PS51380"/>
    </source>
</evidence>
<evidence type="ECO:0000256" key="10">
    <source>
        <dbReference type="SAM" id="Coils"/>
    </source>
</evidence>
<dbReference type="PANTHER" id="PTHR10783">
    <property type="entry name" value="XENOTROPIC AND POLYTROPIC RETROVIRUS RECEPTOR 1-RELATED"/>
    <property type="match status" value="1"/>
</dbReference>
<evidence type="ECO:0000313" key="14">
    <source>
        <dbReference type="EMBL" id="CAK7326125.1"/>
    </source>
</evidence>
<feature type="transmembrane region" description="Helical" evidence="11">
    <location>
        <begin position="472"/>
        <end position="493"/>
    </location>
</feature>
<dbReference type="CDD" id="cd14476">
    <property type="entry name" value="SPX_PHO1_like"/>
    <property type="match status" value="1"/>
</dbReference>
<dbReference type="GO" id="GO:0000822">
    <property type="term" value="F:inositol hexakisphosphate binding"/>
    <property type="evidence" value="ECO:0007669"/>
    <property type="project" value="TreeGrafter"/>
</dbReference>
<feature type="transmembrane region" description="Helical" evidence="11">
    <location>
        <begin position="626"/>
        <end position="644"/>
    </location>
</feature>
<feature type="domain" description="SPX" evidence="13">
    <location>
        <begin position="1"/>
        <end position="333"/>
    </location>
</feature>
<dbReference type="AlphaFoldDB" id="A0AAV1R0R1"/>
<keyword evidence="6 11" id="KW-0812">Transmembrane</keyword>
<evidence type="ECO:0000256" key="1">
    <source>
        <dbReference type="ARBA" id="ARBA00004651"/>
    </source>
</evidence>
<evidence type="ECO:0000256" key="8">
    <source>
        <dbReference type="ARBA" id="ARBA00023136"/>
    </source>
</evidence>
<proteinExistence type="inferred from homology"/>
<dbReference type="InterPro" id="IPR004342">
    <property type="entry name" value="EXS_C"/>
</dbReference>
<evidence type="ECO:0000313" key="15">
    <source>
        <dbReference type="Proteomes" id="UP001314170"/>
    </source>
</evidence>
<keyword evidence="8 11" id="KW-0472">Membrane</keyword>
<comment type="similarity">
    <text evidence="2">Belongs to the SYG1 (TC 2.A.94) family.</text>
</comment>
<evidence type="ECO:0000259" key="13">
    <source>
        <dbReference type="PROSITE" id="PS51382"/>
    </source>
</evidence>
<feature type="transmembrane region" description="Helical" evidence="11">
    <location>
        <begin position="424"/>
        <end position="447"/>
    </location>
</feature>
<dbReference type="Proteomes" id="UP001314170">
    <property type="component" value="Unassembled WGS sequence"/>
</dbReference>
<keyword evidence="5" id="KW-0592">Phosphate transport</keyword>
<evidence type="ECO:0000256" key="9">
    <source>
        <dbReference type="ARBA" id="ARBA00043939"/>
    </source>
</evidence>
<evidence type="ECO:0008006" key="16">
    <source>
        <dbReference type="Google" id="ProtNLM"/>
    </source>
</evidence>
<dbReference type="GO" id="GO:0016036">
    <property type="term" value="P:cellular response to phosphate starvation"/>
    <property type="evidence" value="ECO:0007669"/>
    <property type="project" value="TreeGrafter"/>
</dbReference>
<keyword evidence="3" id="KW-0813">Transport</keyword>
<dbReference type="GO" id="GO:0006817">
    <property type="term" value="P:phosphate ion transport"/>
    <property type="evidence" value="ECO:0007669"/>
    <property type="project" value="UniProtKB-KW"/>
</dbReference>
<dbReference type="Pfam" id="PF03124">
    <property type="entry name" value="EXS"/>
    <property type="match status" value="1"/>
</dbReference>
<dbReference type="InterPro" id="IPR034092">
    <property type="entry name" value="PHO1_SPX"/>
</dbReference>
<evidence type="ECO:0000256" key="6">
    <source>
        <dbReference type="ARBA" id="ARBA00022692"/>
    </source>
</evidence>
<dbReference type="PROSITE" id="PS51382">
    <property type="entry name" value="SPX"/>
    <property type="match status" value="1"/>
</dbReference>
<dbReference type="Pfam" id="PF03105">
    <property type="entry name" value="SPX"/>
    <property type="match status" value="1"/>
</dbReference>
<feature type="coiled-coil region" evidence="10">
    <location>
        <begin position="122"/>
        <end position="149"/>
    </location>
</feature>
<feature type="transmembrane region" description="Helical" evidence="11">
    <location>
        <begin position="656"/>
        <end position="674"/>
    </location>
</feature>
<dbReference type="GO" id="GO:0005802">
    <property type="term" value="C:trans-Golgi network"/>
    <property type="evidence" value="ECO:0007669"/>
    <property type="project" value="TreeGrafter"/>
</dbReference>
<organism evidence="14 15">
    <name type="scientific">Dovyalis caffra</name>
    <dbReference type="NCBI Taxonomy" id="77055"/>
    <lineage>
        <taxon>Eukaryota</taxon>
        <taxon>Viridiplantae</taxon>
        <taxon>Streptophyta</taxon>
        <taxon>Embryophyta</taxon>
        <taxon>Tracheophyta</taxon>
        <taxon>Spermatophyta</taxon>
        <taxon>Magnoliopsida</taxon>
        <taxon>eudicotyledons</taxon>
        <taxon>Gunneridae</taxon>
        <taxon>Pentapetalae</taxon>
        <taxon>rosids</taxon>
        <taxon>fabids</taxon>
        <taxon>Malpighiales</taxon>
        <taxon>Salicaceae</taxon>
        <taxon>Flacourtieae</taxon>
        <taxon>Dovyalis</taxon>
    </lineage>
</organism>
<keyword evidence="4" id="KW-1003">Cell membrane</keyword>
<evidence type="ECO:0000256" key="4">
    <source>
        <dbReference type="ARBA" id="ARBA00022475"/>
    </source>
</evidence>
<reference evidence="14 15" key="1">
    <citation type="submission" date="2024-01" db="EMBL/GenBank/DDBJ databases">
        <authorList>
            <person name="Waweru B."/>
        </authorList>
    </citation>
    <scope>NUCLEOTIDE SEQUENCE [LARGE SCALE GENOMIC DNA]</scope>
</reference>
<keyword evidence="7 11" id="KW-1133">Transmembrane helix</keyword>
<feature type="transmembrane region" description="Helical" evidence="11">
    <location>
        <begin position="508"/>
        <end position="529"/>
    </location>
</feature>
<dbReference type="GO" id="GO:0005886">
    <property type="term" value="C:plasma membrane"/>
    <property type="evidence" value="ECO:0007669"/>
    <property type="project" value="UniProtKB-SubCell"/>
</dbReference>
<dbReference type="InterPro" id="IPR004331">
    <property type="entry name" value="SPX_dom"/>
</dbReference>
<keyword evidence="15" id="KW-1185">Reference proteome</keyword>
<comment type="function">
    <text evidence="9">May transport inorganic phosphate (Pi).</text>
</comment>
<evidence type="ECO:0000256" key="5">
    <source>
        <dbReference type="ARBA" id="ARBA00022592"/>
    </source>
</evidence>
<evidence type="ECO:0000256" key="11">
    <source>
        <dbReference type="SAM" id="Phobius"/>
    </source>
</evidence>
<gene>
    <name evidence="14" type="ORF">DCAF_LOCUS3821</name>
</gene>
<feature type="transmembrane region" description="Helical" evidence="11">
    <location>
        <begin position="384"/>
        <end position="404"/>
    </location>
</feature>
<dbReference type="PROSITE" id="PS51380">
    <property type="entry name" value="EXS"/>
    <property type="match status" value="1"/>
</dbReference>
<feature type="domain" description="EXS" evidence="12">
    <location>
        <begin position="592"/>
        <end position="786"/>
    </location>
</feature>
<sequence>MKFGKQFKQQKVPEWTDAYMEYNGLKRILGEILQYKQSRQPSTPLRAVHHKLTLHRPFSGLNPQSTNLPSKGDIEDQVIEVNTSPQDARKFYKTEFLRESEEGGELEAKFFKKLDEELNKVNTFYKDKLEEMKHEAHLLNKQMDALIALRIKMENPDFDGSDAKKTCDTGVVTTNPLKRCSPSRDTTSGRGHMELTIEVDRRTDYEQEESTHGPELHEVHATNYGNAHQEKDNLTDYNEDPMKVLERVKINNSLKSPLSTIKGVFKDSKEEELSFKKEEVKKVEERLRVVLIEFYQKLLLLKHYSYMNLAAFSKIMKKYEKISSRRASRSYMKIVDNSCLGNSDEVNSLLERAEATFIKHFAKSNRREGMKSLRPKAKREKHSVTFFSGFFSGCSIALLIAVVLRIQSRKLLDKAEGASYMVNIFPLYSLFAFTVLHILMYAANIYFWRRYRINYPFIFGFKQGTELGHRDVFLLGTGLSVLALSSFLANIYLDLGSKASNFKTITELVPLCLVTVVLVILFCPFNVIYRSSRFFFVRCLLHCICAPFYKVRLADFFLADHLTSQVQAIRSIELYICYYGLGEYSRRQNKCHSHGAYNAFYFVVAVVPFWLRFLQCLRRLCEEKDAVHGYNGLKYFLTIIAVLIRTAYELKKGRTWMVLALISSAVAVIVNTYWDIALDWGLLRRKSENPFLRDKLVISHKSVYFTAMVLNVVLRLAWMQLVLEFNLPSLHKMAVLTTISCLEIIRRGIWSFFRLENEHLNNVGKYRAFKSVPLPFTYYDTDADKDD</sequence>
<keyword evidence="10" id="KW-0175">Coiled coil</keyword>
<name>A0AAV1R0R1_9ROSI</name>
<evidence type="ECO:0000256" key="3">
    <source>
        <dbReference type="ARBA" id="ARBA00022448"/>
    </source>
</evidence>
<accession>A0AAV1R0R1</accession>
<evidence type="ECO:0000256" key="2">
    <source>
        <dbReference type="ARBA" id="ARBA00009665"/>
    </source>
</evidence>
<protein>
    <recommendedName>
        <fullName evidence="16">Phosphate transporter PHO1 homolog 10</fullName>
    </recommendedName>
</protein>
<comment type="caution">
    <text evidence="14">The sequence shown here is derived from an EMBL/GenBank/DDBJ whole genome shotgun (WGS) entry which is preliminary data.</text>
</comment>
<feature type="transmembrane region" description="Helical" evidence="11">
    <location>
        <begin position="595"/>
        <end position="614"/>
    </location>
</feature>